<evidence type="ECO:0000313" key="2">
    <source>
        <dbReference type="Proteomes" id="UP001604336"/>
    </source>
</evidence>
<organism evidence="1 2">
    <name type="scientific">Abeliophyllum distichum</name>
    <dbReference type="NCBI Taxonomy" id="126358"/>
    <lineage>
        <taxon>Eukaryota</taxon>
        <taxon>Viridiplantae</taxon>
        <taxon>Streptophyta</taxon>
        <taxon>Embryophyta</taxon>
        <taxon>Tracheophyta</taxon>
        <taxon>Spermatophyta</taxon>
        <taxon>Magnoliopsida</taxon>
        <taxon>eudicotyledons</taxon>
        <taxon>Gunneridae</taxon>
        <taxon>Pentapetalae</taxon>
        <taxon>asterids</taxon>
        <taxon>lamiids</taxon>
        <taxon>Lamiales</taxon>
        <taxon>Oleaceae</taxon>
        <taxon>Forsythieae</taxon>
        <taxon>Abeliophyllum</taxon>
    </lineage>
</organism>
<protein>
    <submittedName>
        <fullName evidence="1">Uncharacterized protein</fullName>
    </submittedName>
</protein>
<proteinExistence type="predicted"/>
<sequence>MLQSYFDLLDNWSPEENWAICAAIDSLAANRYWNYKLKYYLFYFFLTKQHKFVEVGETQQAYVVSSGASVDEHTIAREVLGECQRNVCGVRRAPKERSPSLKSTYASNAS</sequence>
<accession>A0ABD1US82</accession>
<comment type="caution">
    <text evidence="1">The sequence shown here is derived from an EMBL/GenBank/DDBJ whole genome shotgun (WGS) entry which is preliminary data.</text>
</comment>
<gene>
    <name evidence="1" type="ORF">Adt_12444</name>
</gene>
<dbReference type="EMBL" id="JBFOLK010000003">
    <property type="protein sequence ID" value="KAL2527390.1"/>
    <property type="molecule type" value="Genomic_DNA"/>
</dbReference>
<keyword evidence="2" id="KW-1185">Reference proteome</keyword>
<evidence type="ECO:0000313" key="1">
    <source>
        <dbReference type="EMBL" id="KAL2527390.1"/>
    </source>
</evidence>
<reference evidence="2" key="1">
    <citation type="submission" date="2024-07" db="EMBL/GenBank/DDBJ databases">
        <title>Two chromosome-level genome assemblies of Korean endemic species Abeliophyllum distichum and Forsythia ovata (Oleaceae).</title>
        <authorList>
            <person name="Jang H."/>
        </authorList>
    </citation>
    <scope>NUCLEOTIDE SEQUENCE [LARGE SCALE GENOMIC DNA]</scope>
</reference>
<name>A0ABD1US82_9LAMI</name>
<dbReference type="Proteomes" id="UP001604336">
    <property type="component" value="Unassembled WGS sequence"/>
</dbReference>
<dbReference type="AlphaFoldDB" id="A0ABD1US82"/>